<dbReference type="Proteomes" id="UP001150266">
    <property type="component" value="Unassembled WGS sequence"/>
</dbReference>
<protein>
    <recommendedName>
        <fullName evidence="3">2,4-dienoyl-CoA reductase [(3E)-enoyl-CoA-producing]</fullName>
        <ecNumber evidence="3">1.3.1.124</ecNumber>
    </recommendedName>
</protein>
<evidence type="ECO:0000256" key="3">
    <source>
        <dbReference type="ARBA" id="ARBA00026117"/>
    </source>
</evidence>
<evidence type="ECO:0000256" key="2">
    <source>
        <dbReference type="ARBA" id="ARBA00023002"/>
    </source>
</evidence>
<dbReference type="SUPFAM" id="SSF51735">
    <property type="entry name" value="NAD(P)-binding Rossmann-fold domains"/>
    <property type="match status" value="1"/>
</dbReference>
<evidence type="ECO:0000256" key="1">
    <source>
        <dbReference type="ARBA" id="ARBA00022857"/>
    </source>
</evidence>
<comment type="catalytic activity">
    <reaction evidence="5">
        <text>a (2E,4Z)-dienoyl-CoA + NADPH + H(+) = a 4,5-saturated-(3E)-enoyl-CoA + NADP(+)</text>
        <dbReference type="Rhea" id="RHEA:61892"/>
        <dbReference type="ChEBI" id="CHEBI:15378"/>
        <dbReference type="ChEBI" id="CHEBI:57783"/>
        <dbReference type="ChEBI" id="CHEBI:58349"/>
        <dbReference type="ChEBI" id="CHEBI:85099"/>
        <dbReference type="ChEBI" id="CHEBI:85493"/>
        <dbReference type="EC" id="1.3.1.124"/>
    </reaction>
</comment>
<dbReference type="InterPro" id="IPR045017">
    <property type="entry name" value="DECR2-like"/>
</dbReference>
<dbReference type="InterPro" id="IPR036291">
    <property type="entry name" value="NAD(P)-bd_dom_sf"/>
</dbReference>
<keyword evidence="7" id="KW-1185">Reference proteome</keyword>
<accession>A0A9W9A336</accession>
<dbReference type="AlphaFoldDB" id="A0A9W9A336"/>
<organism evidence="6 7">
    <name type="scientific">Lentinula aciculospora</name>
    <dbReference type="NCBI Taxonomy" id="153920"/>
    <lineage>
        <taxon>Eukaryota</taxon>
        <taxon>Fungi</taxon>
        <taxon>Dikarya</taxon>
        <taxon>Basidiomycota</taxon>
        <taxon>Agaricomycotina</taxon>
        <taxon>Agaricomycetes</taxon>
        <taxon>Agaricomycetidae</taxon>
        <taxon>Agaricales</taxon>
        <taxon>Marasmiineae</taxon>
        <taxon>Omphalotaceae</taxon>
        <taxon>Lentinula</taxon>
    </lineage>
</organism>
<keyword evidence="2" id="KW-0560">Oxidoreductase</keyword>
<dbReference type="PANTHER" id="PTHR43296:SF2">
    <property type="entry name" value="PEROXISOMAL 2,4-DIENOYL-COA REDUCTASE [(3E)-ENOYL-COA-PRODUCING]"/>
    <property type="match status" value="1"/>
</dbReference>
<dbReference type="OrthoDB" id="2136131at2759"/>
<evidence type="ECO:0000313" key="7">
    <source>
        <dbReference type="Proteomes" id="UP001150266"/>
    </source>
</evidence>
<dbReference type="PANTHER" id="PTHR43296">
    <property type="entry name" value="PEROXISOMAL 2,4-DIENOYL-COA REDUCTASE"/>
    <property type="match status" value="1"/>
</dbReference>
<evidence type="ECO:0000256" key="4">
    <source>
        <dbReference type="ARBA" id="ARBA00048009"/>
    </source>
</evidence>
<dbReference type="GO" id="GO:0009062">
    <property type="term" value="P:fatty acid catabolic process"/>
    <property type="evidence" value="ECO:0007669"/>
    <property type="project" value="InterPro"/>
</dbReference>
<dbReference type="Gene3D" id="3.40.50.720">
    <property type="entry name" value="NAD(P)-binding Rossmann-like Domain"/>
    <property type="match status" value="1"/>
</dbReference>
<dbReference type="GO" id="GO:0005777">
    <property type="term" value="C:peroxisome"/>
    <property type="evidence" value="ECO:0007669"/>
    <property type="project" value="TreeGrafter"/>
</dbReference>
<evidence type="ECO:0000313" key="6">
    <source>
        <dbReference type="EMBL" id="KAJ4472949.1"/>
    </source>
</evidence>
<keyword evidence="1" id="KW-0521">NADP</keyword>
<comment type="catalytic activity">
    <reaction evidence="4">
        <text>a (2E,4E)-dienoyl-CoA + NADPH + H(+) = a 4,5-saturated-(3E)-enoyl-CoA + NADP(+)</text>
        <dbReference type="Rhea" id="RHEA:45912"/>
        <dbReference type="ChEBI" id="CHEBI:15378"/>
        <dbReference type="ChEBI" id="CHEBI:57783"/>
        <dbReference type="ChEBI" id="CHEBI:58349"/>
        <dbReference type="ChEBI" id="CHEBI:85101"/>
        <dbReference type="ChEBI" id="CHEBI:85493"/>
        <dbReference type="EC" id="1.3.1.124"/>
    </reaction>
</comment>
<reference evidence="6" key="1">
    <citation type="submission" date="2022-08" db="EMBL/GenBank/DDBJ databases">
        <title>A Global Phylogenomic Analysis of the Shiitake Genus Lentinula.</title>
        <authorList>
            <consortium name="DOE Joint Genome Institute"/>
            <person name="Sierra-Patev S."/>
            <person name="Min B."/>
            <person name="Naranjo-Ortiz M."/>
            <person name="Looney B."/>
            <person name="Konkel Z."/>
            <person name="Slot J.C."/>
            <person name="Sakamoto Y."/>
            <person name="Steenwyk J.L."/>
            <person name="Rokas A."/>
            <person name="Carro J."/>
            <person name="Camarero S."/>
            <person name="Ferreira P."/>
            <person name="Molpeceres G."/>
            <person name="Ruiz-Duenas F.J."/>
            <person name="Serrano A."/>
            <person name="Henrissat B."/>
            <person name="Drula E."/>
            <person name="Hughes K.W."/>
            <person name="Mata J.L."/>
            <person name="Ishikawa N.K."/>
            <person name="Vargas-Isla R."/>
            <person name="Ushijima S."/>
            <person name="Smith C.A."/>
            <person name="Ahrendt S."/>
            <person name="Andreopoulos W."/>
            <person name="He G."/>
            <person name="Labutti K."/>
            <person name="Lipzen A."/>
            <person name="Ng V."/>
            <person name="Riley R."/>
            <person name="Sandor L."/>
            <person name="Barry K."/>
            <person name="Martinez A.T."/>
            <person name="Xiao Y."/>
            <person name="Gibbons J.G."/>
            <person name="Terashima K."/>
            <person name="Grigoriev I.V."/>
            <person name="Hibbett D.S."/>
        </authorList>
    </citation>
    <scope>NUCLEOTIDE SEQUENCE</scope>
    <source>
        <strain evidence="6">JLM2183</strain>
    </source>
</reference>
<dbReference type="GO" id="GO:0008670">
    <property type="term" value="F:2,4-dienoyl-CoA reductase (NADPH) activity"/>
    <property type="evidence" value="ECO:0007669"/>
    <property type="project" value="InterPro"/>
</dbReference>
<dbReference type="Pfam" id="PF13561">
    <property type="entry name" value="adh_short_C2"/>
    <property type="match status" value="1"/>
</dbReference>
<dbReference type="InterPro" id="IPR002347">
    <property type="entry name" value="SDR_fam"/>
</dbReference>
<dbReference type="EMBL" id="JAOTPV010000018">
    <property type="protein sequence ID" value="KAJ4472949.1"/>
    <property type="molecule type" value="Genomic_DNA"/>
</dbReference>
<comment type="caution">
    <text evidence="6">The sequence shown here is derived from an EMBL/GenBank/DDBJ whole genome shotgun (WGS) entry which is preliminary data.</text>
</comment>
<proteinExistence type="predicted"/>
<gene>
    <name evidence="6" type="ORF">J3R30DRAFT_3659341</name>
</gene>
<sequence length="281" mass="29987">MDSDSIRAFSKTENNSVTFPAKFPLLSVSLTDGSFPVLCSGYNSTSTIKDNIFQGKVLFCTGGGSGLCKGMTEAIEVRLVSCPRPWTFLYMFFVICGAAGNFIPPIAGLSENAFETVIEIHTLGTYNTVKATISHIRKTKGAYIHVSATLHYRGTPYQIHVSTAKAGVDAISNVVAVEEDPHGVRSNVIAPGFTSGTEGMRVMSGNKTNKAEGFSNPLGPFIEIPDVANAAVFLFSPAACYITGQVIPIDGGAEHLRGNFFPYPSPVLDPSSISKLFKGKM</sequence>
<evidence type="ECO:0000256" key="5">
    <source>
        <dbReference type="ARBA" id="ARBA00048340"/>
    </source>
</evidence>
<dbReference type="EC" id="1.3.1.124" evidence="3"/>
<dbReference type="PRINTS" id="PR00081">
    <property type="entry name" value="GDHRDH"/>
</dbReference>
<name>A0A9W9A336_9AGAR</name>